<dbReference type="InterPro" id="IPR000100">
    <property type="entry name" value="RNase_P"/>
</dbReference>
<evidence type="ECO:0000256" key="2">
    <source>
        <dbReference type="ARBA" id="ARBA00022722"/>
    </source>
</evidence>
<evidence type="ECO:0000256" key="4">
    <source>
        <dbReference type="ARBA" id="ARBA00022801"/>
    </source>
</evidence>
<comment type="similarity">
    <text evidence="6">Belongs to the RnpA family.</text>
</comment>
<dbReference type="Proteomes" id="UP000182350">
    <property type="component" value="Unassembled WGS sequence"/>
</dbReference>
<evidence type="ECO:0000256" key="6">
    <source>
        <dbReference type="HAMAP-Rule" id="MF_00227"/>
    </source>
</evidence>
<dbReference type="Pfam" id="PF00825">
    <property type="entry name" value="Ribonuclease_P"/>
    <property type="match status" value="1"/>
</dbReference>
<sequence>MKNNGFPRRLRLLKPGDFRYVFENSRYKAFCPGFLLLAAPGQQMETRIGFVIGKKHVKLAVNRNRYKRMFRESFRLQQHQLPAVDIIVLAIKGADQKPADTFHQQLEQAWPQLRRRIAKATANPSPLD</sequence>
<evidence type="ECO:0000313" key="9">
    <source>
        <dbReference type="Proteomes" id="UP000182350"/>
    </source>
</evidence>
<dbReference type="GO" id="GO:0004526">
    <property type="term" value="F:ribonuclease P activity"/>
    <property type="evidence" value="ECO:0007669"/>
    <property type="project" value="UniProtKB-UniRule"/>
</dbReference>
<dbReference type="OrthoDB" id="9796422at2"/>
<dbReference type="STRING" id="1122209.SAMN02745752_01521"/>
<evidence type="ECO:0000256" key="7">
    <source>
        <dbReference type="NCBIfam" id="TIGR00188"/>
    </source>
</evidence>
<dbReference type="PANTHER" id="PTHR33992">
    <property type="entry name" value="RIBONUCLEASE P PROTEIN COMPONENT"/>
    <property type="match status" value="1"/>
</dbReference>
<dbReference type="InterPro" id="IPR014721">
    <property type="entry name" value="Ribsml_uS5_D2-typ_fold_subgr"/>
</dbReference>
<dbReference type="AlphaFoldDB" id="A0A1K1WRB1"/>
<keyword evidence="2 6" id="KW-0540">Nuclease</keyword>
<dbReference type="SUPFAM" id="SSF54211">
    <property type="entry name" value="Ribosomal protein S5 domain 2-like"/>
    <property type="match status" value="1"/>
</dbReference>
<accession>A0A1K1WRB1</accession>
<evidence type="ECO:0000313" key="8">
    <source>
        <dbReference type="EMBL" id="SFX39894.1"/>
    </source>
</evidence>
<keyword evidence="5 6" id="KW-0694">RNA-binding</keyword>
<evidence type="ECO:0000256" key="5">
    <source>
        <dbReference type="ARBA" id="ARBA00022884"/>
    </source>
</evidence>
<dbReference type="GO" id="GO:0030677">
    <property type="term" value="C:ribonuclease P complex"/>
    <property type="evidence" value="ECO:0007669"/>
    <property type="project" value="TreeGrafter"/>
</dbReference>
<dbReference type="HAMAP" id="MF_00227">
    <property type="entry name" value="RNase_P"/>
    <property type="match status" value="1"/>
</dbReference>
<dbReference type="EC" id="3.1.26.5" evidence="6 7"/>
<dbReference type="PANTHER" id="PTHR33992:SF1">
    <property type="entry name" value="RIBONUCLEASE P PROTEIN COMPONENT"/>
    <property type="match status" value="1"/>
</dbReference>
<keyword evidence="4 6" id="KW-0378">Hydrolase</keyword>
<evidence type="ECO:0000256" key="1">
    <source>
        <dbReference type="ARBA" id="ARBA00022694"/>
    </source>
</evidence>
<keyword evidence="1 6" id="KW-0819">tRNA processing</keyword>
<dbReference type="InterPro" id="IPR020568">
    <property type="entry name" value="Ribosomal_Su5_D2-typ_SF"/>
</dbReference>
<protein>
    <recommendedName>
        <fullName evidence="6 7">Ribonuclease P protein component</fullName>
        <shortName evidence="6">RNase P protein</shortName>
        <shortName evidence="6">RNaseP protein</shortName>
        <ecNumber evidence="6 7">3.1.26.5</ecNumber>
    </recommendedName>
    <alternativeName>
        <fullName evidence="6">Protein C5</fullName>
    </alternativeName>
</protein>
<comment type="catalytic activity">
    <reaction evidence="6">
        <text>Endonucleolytic cleavage of RNA, removing 5'-extranucleotides from tRNA precursor.</text>
        <dbReference type="EC" id="3.1.26.5"/>
    </reaction>
</comment>
<dbReference type="GO" id="GO:0000049">
    <property type="term" value="F:tRNA binding"/>
    <property type="evidence" value="ECO:0007669"/>
    <property type="project" value="UniProtKB-UniRule"/>
</dbReference>
<comment type="subunit">
    <text evidence="6">Consists of a catalytic RNA component (M1 or rnpB) and a protein subunit.</text>
</comment>
<dbReference type="NCBIfam" id="TIGR00188">
    <property type="entry name" value="rnpA"/>
    <property type="match status" value="1"/>
</dbReference>
<dbReference type="GO" id="GO:0001682">
    <property type="term" value="P:tRNA 5'-leader removal"/>
    <property type="evidence" value="ECO:0007669"/>
    <property type="project" value="UniProtKB-UniRule"/>
</dbReference>
<keyword evidence="3 6" id="KW-0255">Endonuclease</keyword>
<comment type="function">
    <text evidence="6">RNaseP catalyzes the removal of the 5'-leader sequence from pre-tRNA to produce the mature 5'-terminus. It can also cleave other RNA substrates such as 4.5S RNA. The protein component plays an auxiliary but essential role in vivo by binding to the 5'-leader sequence and broadening the substrate specificity of the ribozyme.</text>
</comment>
<keyword evidence="9" id="KW-1185">Reference proteome</keyword>
<dbReference type="GO" id="GO:0042781">
    <property type="term" value="F:3'-tRNA processing endoribonuclease activity"/>
    <property type="evidence" value="ECO:0007669"/>
    <property type="project" value="TreeGrafter"/>
</dbReference>
<reference evidence="8 9" key="1">
    <citation type="submission" date="2016-11" db="EMBL/GenBank/DDBJ databases">
        <authorList>
            <person name="Jaros S."/>
            <person name="Januszkiewicz K."/>
            <person name="Wedrychowicz H."/>
        </authorList>
    </citation>
    <scope>NUCLEOTIDE SEQUENCE [LARGE SCALE GENOMIC DNA]</scope>
    <source>
        <strain evidence="8 9">DSM 21637</strain>
    </source>
</reference>
<gene>
    <name evidence="6" type="primary">rnpA</name>
    <name evidence="8" type="ORF">SAMN02745752_01521</name>
</gene>
<name>A0A1K1WRB1_9GAMM</name>
<dbReference type="Gene3D" id="3.30.230.10">
    <property type="match status" value="1"/>
</dbReference>
<evidence type="ECO:0000256" key="3">
    <source>
        <dbReference type="ARBA" id="ARBA00022759"/>
    </source>
</evidence>
<organism evidence="8 9">
    <name type="scientific">Marinospirillum alkaliphilum DSM 21637</name>
    <dbReference type="NCBI Taxonomy" id="1122209"/>
    <lineage>
        <taxon>Bacteria</taxon>
        <taxon>Pseudomonadati</taxon>
        <taxon>Pseudomonadota</taxon>
        <taxon>Gammaproteobacteria</taxon>
        <taxon>Oceanospirillales</taxon>
        <taxon>Oceanospirillaceae</taxon>
        <taxon>Marinospirillum</taxon>
    </lineage>
</organism>
<dbReference type="RefSeq" id="WP_072325756.1">
    <property type="nucleotide sequence ID" value="NZ_FPJW01000004.1"/>
</dbReference>
<dbReference type="EMBL" id="FPJW01000004">
    <property type="protein sequence ID" value="SFX39894.1"/>
    <property type="molecule type" value="Genomic_DNA"/>
</dbReference>
<proteinExistence type="inferred from homology"/>